<evidence type="ECO:0000313" key="3">
    <source>
        <dbReference type="Proteomes" id="UP000735302"/>
    </source>
</evidence>
<evidence type="ECO:0000256" key="1">
    <source>
        <dbReference type="SAM" id="MobiDB-lite"/>
    </source>
</evidence>
<proteinExistence type="predicted"/>
<feature type="compositionally biased region" description="Polar residues" evidence="1">
    <location>
        <begin position="63"/>
        <end position="80"/>
    </location>
</feature>
<keyword evidence="3" id="KW-1185">Reference proteome</keyword>
<comment type="caution">
    <text evidence="2">The sequence shown here is derived from an EMBL/GenBank/DDBJ whole genome shotgun (WGS) entry which is preliminary data.</text>
</comment>
<dbReference type="AlphaFoldDB" id="A0AAV4B7T4"/>
<gene>
    <name evidence="2" type="ORF">PoB_004165500</name>
</gene>
<organism evidence="2 3">
    <name type="scientific">Plakobranchus ocellatus</name>
    <dbReference type="NCBI Taxonomy" id="259542"/>
    <lineage>
        <taxon>Eukaryota</taxon>
        <taxon>Metazoa</taxon>
        <taxon>Spiralia</taxon>
        <taxon>Lophotrochozoa</taxon>
        <taxon>Mollusca</taxon>
        <taxon>Gastropoda</taxon>
        <taxon>Heterobranchia</taxon>
        <taxon>Euthyneura</taxon>
        <taxon>Panpulmonata</taxon>
        <taxon>Sacoglossa</taxon>
        <taxon>Placobranchoidea</taxon>
        <taxon>Plakobranchidae</taxon>
        <taxon>Plakobranchus</taxon>
    </lineage>
</organism>
<evidence type="ECO:0000313" key="2">
    <source>
        <dbReference type="EMBL" id="GFO15150.1"/>
    </source>
</evidence>
<reference evidence="2 3" key="1">
    <citation type="journal article" date="2021" name="Elife">
        <title>Chloroplast acquisition without the gene transfer in kleptoplastic sea slugs, Plakobranchus ocellatus.</title>
        <authorList>
            <person name="Maeda T."/>
            <person name="Takahashi S."/>
            <person name="Yoshida T."/>
            <person name="Shimamura S."/>
            <person name="Takaki Y."/>
            <person name="Nagai Y."/>
            <person name="Toyoda A."/>
            <person name="Suzuki Y."/>
            <person name="Arimoto A."/>
            <person name="Ishii H."/>
            <person name="Satoh N."/>
            <person name="Nishiyama T."/>
            <person name="Hasebe M."/>
            <person name="Maruyama T."/>
            <person name="Minagawa J."/>
            <person name="Obokata J."/>
            <person name="Shigenobu S."/>
        </authorList>
    </citation>
    <scope>NUCLEOTIDE SEQUENCE [LARGE SCALE GENOMIC DNA]</scope>
</reference>
<accession>A0AAV4B7T4</accession>
<name>A0AAV4B7T4_9GAST</name>
<sequence length="80" mass="9027">MANQAKHLFAHYNCPTTWRRYFCSENCQTAGWAIGGQRSGRNLAALFSYHGGASYPKSDGSDHTTNSIDPNNNNRRLQEY</sequence>
<feature type="region of interest" description="Disordered" evidence="1">
    <location>
        <begin position="55"/>
        <end position="80"/>
    </location>
</feature>
<protein>
    <submittedName>
        <fullName evidence="2">Uncharacterized protein</fullName>
    </submittedName>
</protein>
<dbReference type="EMBL" id="BLXT01004603">
    <property type="protein sequence ID" value="GFO15150.1"/>
    <property type="molecule type" value="Genomic_DNA"/>
</dbReference>
<dbReference type="Proteomes" id="UP000735302">
    <property type="component" value="Unassembled WGS sequence"/>
</dbReference>